<dbReference type="CDD" id="cd05233">
    <property type="entry name" value="SDR_c"/>
    <property type="match status" value="1"/>
</dbReference>
<comment type="similarity">
    <text evidence="1">Belongs to the short-chain dehydrogenases/reductases (SDR) family.</text>
</comment>
<reference evidence="3 4" key="1">
    <citation type="submission" date="2015-06" db="EMBL/GenBank/DDBJ databases">
        <title>Draft genome of the ant-associated black yeast Phialophora attae CBS 131958.</title>
        <authorList>
            <person name="Moreno L.F."/>
            <person name="Stielow B.J."/>
            <person name="de Hoog S."/>
            <person name="Vicente V.A."/>
            <person name="Weiss V.A."/>
            <person name="de Vries M."/>
            <person name="Cruz L.M."/>
            <person name="Souza E.M."/>
        </authorList>
    </citation>
    <scope>NUCLEOTIDE SEQUENCE [LARGE SCALE GENOMIC DNA]</scope>
    <source>
        <strain evidence="3 4">CBS 131958</strain>
    </source>
</reference>
<evidence type="ECO:0000313" key="4">
    <source>
        <dbReference type="Proteomes" id="UP000038010"/>
    </source>
</evidence>
<dbReference type="RefSeq" id="XP_018002653.1">
    <property type="nucleotide sequence ID" value="XM_018141631.1"/>
</dbReference>
<name>A0A0N1HDR4_9EURO</name>
<organism evidence="3 4">
    <name type="scientific">Cyphellophora attinorum</name>
    <dbReference type="NCBI Taxonomy" id="1664694"/>
    <lineage>
        <taxon>Eukaryota</taxon>
        <taxon>Fungi</taxon>
        <taxon>Dikarya</taxon>
        <taxon>Ascomycota</taxon>
        <taxon>Pezizomycotina</taxon>
        <taxon>Eurotiomycetes</taxon>
        <taxon>Chaetothyriomycetidae</taxon>
        <taxon>Chaetothyriales</taxon>
        <taxon>Cyphellophoraceae</taxon>
        <taxon>Cyphellophora</taxon>
    </lineage>
</organism>
<dbReference type="InterPro" id="IPR002347">
    <property type="entry name" value="SDR_fam"/>
</dbReference>
<dbReference type="PANTHER" id="PTHR42760">
    <property type="entry name" value="SHORT-CHAIN DEHYDROGENASES/REDUCTASES FAMILY MEMBER"/>
    <property type="match status" value="1"/>
</dbReference>
<gene>
    <name evidence="3" type="ORF">AB675_1720</name>
</gene>
<protein>
    <submittedName>
        <fullName evidence="3">Putative oxido</fullName>
    </submittedName>
</protein>
<dbReference type="InterPro" id="IPR036291">
    <property type="entry name" value="NAD(P)-bd_dom_sf"/>
</dbReference>
<dbReference type="Proteomes" id="UP000038010">
    <property type="component" value="Unassembled WGS sequence"/>
</dbReference>
<dbReference type="AlphaFoldDB" id="A0A0N1HDR4"/>
<comment type="caution">
    <text evidence="3">The sequence shown here is derived from an EMBL/GenBank/DDBJ whole genome shotgun (WGS) entry which is preliminary data.</text>
</comment>
<dbReference type="STRING" id="1664694.A0A0N1HDR4"/>
<evidence type="ECO:0000313" key="3">
    <source>
        <dbReference type="EMBL" id="KPI42690.1"/>
    </source>
</evidence>
<sequence length="263" mass="27236">MTTSVSFSGKTIAITGGGSGIGLAITRALLDAGARVHVADIAKVPEVLQGRSGLQYHDDCDITQRESCKKFMDSISGDLDGFVNCAGICPTEGKMASDELFGRIMAINVTGSWNMGTEAIMKMTKQPAKNAEGLLPDTSRTVGAGSIVNIASGASLRGIAGLSAYCTSKHAVLGMTRSWAKEWPSLRINAVAPGVTDTPLSRGNTNATGNKEDLEKLAASLSSRIPLGRMAYATDIADAVLFALSSSSSFMTGQVIPVNGGSD</sequence>
<keyword evidence="4" id="KW-1185">Reference proteome</keyword>
<dbReference type="PRINTS" id="PR00080">
    <property type="entry name" value="SDRFAMILY"/>
</dbReference>
<dbReference type="PROSITE" id="PS00061">
    <property type="entry name" value="ADH_SHORT"/>
    <property type="match status" value="1"/>
</dbReference>
<evidence type="ECO:0000256" key="1">
    <source>
        <dbReference type="ARBA" id="ARBA00006484"/>
    </source>
</evidence>
<evidence type="ECO:0000256" key="2">
    <source>
        <dbReference type="ARBA" id="ARBA00022857"/>
    </source>
</evidence>
<dbReference type="FunFam" id="3.40.50.720:FF:000084">
    <property type="entry name" value="Short-chain dehydrogenase reductase"/>
    <property type="match status" value="1"/>
</dbReference>
<proteinExistence type="inferred from homology"/>
<dbReference type="PRINTS" id="PR00081">
    <property type="entry name" value="GDHRDH"/>
</dbReference>
<dbReference type="Gene3D" id="3.40.50.720">
    <property type="entry name" value="NAD(P)-binding Rossmann-like Domain"/>
    <property type="match status" value="1"/>
</dbReference>
<keyword evidence="2" id="KW-0521">NADP</keyword>
<dbReference type="OrthoDB" id="1669814at2759"/>
<dbReference type="VEuPathDB" id="FungiDB:AB675_1720"/>
<accession>A0A0N1HDR4</accession>
<dbReference type="InterPro" id="IPR020904">
    <property type="entry name" value="Sc_DH/Rdtase_CS"/>
</dbReference>
<dbReference type="EMBL" id="LFJN01000006">
    <property type="protein sequence ID" value="KPI42690.1"/>
    <property type="molecule type" value="Genomic_DNA"/>
</dbReference>
<dbReference type="SUPFAM" id="SSF51735">
    <property type="entry name" value="NAD(P)-binding Rossmann-fold domains"/>
    <property type="match status" value="1"/>
</dbReference>
<dbReference type="Pfam" id="PF13561">
    <property type="entry name" value="adh_short_C2"/>
    <property type="match status" value="1"/>
</dbReference>
<dbReference type="GO" id="GO:0016616">
    <property type="term" value="F:oxidoreductase activity, acting on the CH-OH group of donors, NAD or NADP as acceptor"/>
    <property type="evidence" value="ECO:0007669"/>
    <property type="project" value="TreeGrafter"/>
</dbReference>
<dbReference type="GeneID" id="28733511"/>